<name>A0ABY1S442_9GAMM</name>
<comment type="caution">
    <text evidence="2">The sequence shown here is derived from an EMBL/GenBank/DDBJ whole genome shotgun (WGS) entry which is preliminary data.</text>
</comment>
<dbReference type="Proteomes" id="UP001159257">
    <property type="component" value="Unassembled WGS sequence"/>
</dbReference>
<evidence type="ECO:0000256" key="1">
    <source>
        <dbReference type="SAM" id="SignalP"/>
    </source>
</evidence>
<reference evidence="2 3" key="1">
    <citation type="submission" date="2017-05" db="EMBL/GenBank/DDBJ databases">
        <authorList>
            <person name="Varghese N."/>
            <person name="Submissions S."/>
        </authorList>
    </citation>
    <scope>NUCLEOTIDE SEQUENCE [LARGE SCALE GENOMIC DNA]</scope>
    <source>
        <strain evidence="2 3">CGMCC 1.7287</strain>
    </source>
</reference>
<sequence length="506" mass="54981">MTAFKPNLLALAVLAAGITTQAHAGESIDMGNGVTLDWKGTLSYGLGVRVDDRDDTLTSSGNGNFDQGDLINNRVGLLMEGRLHKGNSGLVMSASTFYDDVYQDDDKFSDDAEKYHGGYTRLLDLYGYTSFEFDNGSFLDLRLGKHVVAWGEALFMPSMSLAQGPSDGTKAGIPGVEVKDILLPEDQISMQLEVNPNWSIMAHAQYNWHPVQVPEPGSYLSTSEAVGKGATCLSAPPGAPCFFGSRGRNIEPDEFGQWGIGTRFRTSLETEWGLYYLNYHDRIPLTEVTINPDFSADYNVRYFDDIELYGATMTTSLGMASVAGEITYKKGAPVLVNTSFFGSPLPSATRADIMQTNVNALVNFGRSWLADTTTLVAELSYVDIMDVEARGINGVPGSETDDFYYSGHGLAFSSSLTLSYPGFTENWDLSVPMAYSHQLSGRTITGGVGGEGDHRFSIGADFTHRTGVQVGLNYLTYMGDADAAIPVEQKPLTDRDNISLSVKYAF</sequence>
<feature type="chain" id="PRO_5046328172" description="DUF1302 domain-containing protein" evidence="1">
    <location>
        <begin position="25"/>
        <end position="506"/>
    </location>
</feature>
<dbReference type="Pfam" id="PF06980">
    <property type="entry name" value="DUF1302"/>
    <property type="match status" value="1"/>
</dbReference>
<gene>
    <name evidence="2" type="ORF">SAMN04487964_12229</name>
</gene>
<proteinExistence type="predicted"/>
<evidence type="ECO:0000313" key="2">
    <source>
        <dbReference type="EMBL" id="SMR78409.1"/>
    </source>
</evidence>
<keyword evidence="1" id="KW-0732">Signal</keyword>
<protein>
    <recommendedName>
        <fullName evidence="4">DUF1302 domain-containing protein</fullName>
    </recommendedName>
</protein>
<dbReference type="EMBL" id="FXWV01000022">
    <property type="protein sequence ID" value="SMR78409.1"/>
    <property type="molecule type" value="Genomic_DNA"/>
</dbReference>
<evidence type="ECO:0000313" key="3">
    <source>
        <dbReference type="Proteomes" id="UP001159257"/>
    </source>
</evidence>
<evidence type="ECO:0008006" key="4">
    <source>
        <dbReference type="Google" id="ProtNLM"/>
    </source>
</evidence>
<keyword evidence="3" id="KW-1185">Reference proteome</keyword>
<dbReference type="RefSeq" id="WP_239041711.1">
    <property type="nucleotide sequence ID" value="NZ_BAAAEY010000019.1"/>
</dbReference>
<dbReference type="InterPro" id="IPR010727">
    <property type="entry name" value="DUF1302"/>
</dbReference>
<accession>A0ABY1S442</accession>
<organism evidence="2 3">
    <name type="scientific">Marinobacterium sediminicola</name>
    <dbReference type="NCBI Taxonomy" id="518898"/>
    <lineage>
        <taxon>Bacteria</taxon>
        <taxon>Pseudomonadati</taxon>
        <taxon>Pseudomonadota</taxon>
        <taxon>Gammaproteobacteria</taxon>
        <taxon>Oceanospirillales</taxon>
        <taxon>Oceanospirillaceae</taxon>
        <taxon>Marinobacterium</taxon>
    </lineage>
</organism>
<feature type="signal peptide" evidence="1">
    <location>
        <begin position="1"/>
        <end position="24"/>
    </location>
</feature>